<gene>
    <name evidence="3" type="ordered locus">Ferp_1554</name>
</gene>
<dbReference type="Pfam" id="PF07790">
    <property type="entry name" value="Pilin_N"/>
    <property type="match status" value="1"/>
</dbReference>
<evidence type="ECO:0000256" key="1">
    <source>
        <dbReference type="SAM" id="Phobius"/>
    </source>
</evidence>
<accession>D3RYZ2</accession>
<reference evidence="3 4" key="2">
    <citation type="journal article" date="2011" name="Stand. Genomic Sci.">
        <title>Complete genome sequence of Ferroglobus placidus AEDII12DO.</title>
        <authorList>
            <person name="Anderson I."/>
            <person name="Risso C."/>
            <person name="Holmes D."/>
            <person name="Lucas S."/>
            <person name="Copeland A."/>
            <person name="Lapidus A."/>
            <person name="Cheng J.F."/>
            <person name="Bruce D."/>
            <person name="Goodwin L."/>
            <person name="Pitluck S."/>
            <person name="Saunders E."/>
            <person name="Brettin T."/>
            <person name="Detter J.C."/>
            <person name="Han C."/>
            <person name="Tapia R."/>
            <person name="Larimer F."/>
            <person name="Land M."/>
            <person name="Hauser L."/>
            <person name="Woyke T."/>
            <person name="Lovley D."/>
            <person name="Kyrpides N."/>
            <person name="Ivanova N."/>
        </authorList>
    </citation>
    <scope>NUCLEOTIDE SEQUENCE [LARGE SCALE GENOMIC DNA]</scope>
    <source>
        <strain evidence="4">DSM 10642 / AEDII12DO</strain>
    </source>
</reference>
<dbReference type="Proteomes" id="UP000002613">
    <property type="component" value="Chromosome"/>
</dbReference>
<dbReference type="STRING" id="589924.Ferp_1554"/>
<keyword evidence="1" id="KW-1133">Transmembrane helix</keyword>
<sequence length="174" mass="18744">MWRDEKAVSPVIGVILMVAITVILAAVIASFVFGLGSKAPKAAPQASLVASAYDNETKYNTIDLKGKTDLVIIEHQGGENIPWADVKVIVEGTKNKSSLTTADAENIKYVDNSNKSAWYQDEISSNEFFEPGEKLVIAFNNSAYNHFGAGDSVTIKVLHTPSNQMILSAKVAAQ</sequence>
<dbReference type="eggNOG" id="arCOG02416">
    <property type="taxonomic scope" value="Archaea"/>
</dbReference>
<evidence type="ECO:0000313" key="3">
    <source>
        <dbReference type="EMBL" id="ADC65705.1"/>
    </source>
</evidence>
<dbReference type="PANTHER" id="PTHR38138:SF1">
    <property type="entry name" value="ARCHAEAL TYPE IV PILIN N-TERMINAL DOMAIN-CONTAINING PROTEIN"/>
    <property type="match status" value="1"/>
</dbReference>
<evidence type="ECO:0000259" key="2">
    <source>
        <dbReference type="Pfam" id="PF07790"/>
    </source>
</evidence>
<dbReference type="EMBL" id="CP001899">
    <property type="protein sequence ID" value="ADC65705.1"/>
    <property type="molecule type" value="Genomic_DNA"/>
</dbReference>
<keyword evidence="4" id="KW-1185">Reference proteome</keyword>
<dbReference type="RefSeq" id="WP_012966045.1">
    <property type="nucleotide sequence ID" value="NC_013849.1"/>
</dbReference>
<feature type="domain" description="Archaeal Type IV pilin N-terminal" evidence="2">
    <location>
        <begin position="6"/>
        <end position="94"/>
    </location>
</feature>
<protein>
    <recommendedName>
        <fullName evidence="2">Archaeal Type IV pilin N-terminal domain-containing protein</fullName>
    </recommendedName>
</protein>
<evidence type="ECO:0000313" key="4">
    <source>
        <dbReference type="Proteomes" id="UP000002613"/>
    </source>
</evidence>
<dbReference type="InterPro" id="IPR013373">
    <property type="entry name" value="Flagellin/pilin_N_arc"/>
</dbReference>
<reference evidence="4" key="1">
    <citation type="submission" date="2010-02" db="EMBL/GenBank/DDBJ databases">
        <title>Complete sequence of Ferroglobus placidus DSM 10642.</title>
        <authorList>
            <consortium name="US DOE Joint Genome Institute"/>
            <person name="Lucas S."/>
            <person name="Copeland A."/>
            <person name="Lapidus A."/>
            <person name="Cheng J.-F."/>
            <person name="Bruce D."/>
            <person name="Goodwin L."/>
            <person name="Pitluck S."/>
            <person name="Saunders E."/>
            <person name="Brettin T."/>
            <person name="Detter J.C."/>
            <person name="Han C."/>
            <person name="Tapia R."/>
            <person name="Larimer F."/>
            <person name="Land M."/>
            <person name="Hauser L."/>
            <person name="Kyrpides N."/>
            <person name="Ivanova N."/>
            <person name="Holmes D."/>
            <person name="Lovley D."/>
            <person name="Kyrpides N."/>
            <person name="Anderson I.J."/>
            <person name="Woyke T."/>
        </authorList>
    </citation>
    <scope>NUCLEOTIDE SEQUENCE [LARGE SCALE GENOMIC DNA]</scope>
    <source>
        <strain evidence="4">DSM 10642 / AEDII12DO</strain>
    </source>
</reference>
<keyword evidence="1" id="KW-0472">Membrane</keyword>
<organism evidence="3 4">
    <name type="scientific">Ferroglobus placidus (strain DSM 10642 / AEDII12DO)</name>
    <dbReference type="NCBI Taxonomy" id="589924"/>
    <lineage>
        <taxon>Archaea</taxon>
        <taxon>Methanobacteriati</taxon>
        <taxon>Methanobacteriota</taxon>
        <taxon>Archaeoglobi</taxon>
        <taxon>Archaeoglobales</taxon>
        <taxon>Archaeoglobaceae</taxon>
        <taxon>Ferroglobus</taxon>
    </lineage>
</organism>
<name>D3RYZ2_FERPA</name>
<dbReference type="HOGENOM" id="CLU_116126_1_0_2"/>
<dbReference type="NCBIfam" id="TIGR02537">
    <property type="entry name" value="arch_flag_Nterm"/>
    <property type="match status" value="1"/>
</dbReference>
<dbReference type="GeneID" id="25395312"/>
<dbReference type="AlphaFoldDB" id="D3RYZ2"/>
<feature type="transmembrane region" description="Helical" evidence="1">
    <location>
        <begin position="12"/>
        <end position="35"/>
    </location>
</feature>
<dbReference type="InterPro" id="IPR012859">
    <property type="entry name" value="Pilin_N_archaeal"/>
</dbReference>
<dbReference type="OrthoDB" id="118020at2157"/>
<dbReference type="KEGG" id="fpl:Ferp_1554"/>
<dbReference type="PaxDb" id="589924-Ferp_1554"/>
<dbReference type="PANTHER" id="PTHR38138">
    <property type="entry name" value="VNG6441H"/>
    <property type="match status" value="1"/>
</dbReference>
<keyword evidence="1" id="KW-0812">Transmembrane</keyword>
<proteinExistence type="predicted"/>